<reference evidence="2 3" key="1">
    <citation type="submission" date="2020-05" db="EMBL/GenBank/DDBJ databases">
        <title>Identification and distribution of gene clusters putatively required for synthesis of sphingolipid metabolism inhibitors in phylogenetically diverse species of the filamentous fungus Fusarium.</title>
        <authorList>
            <person name="Kim H.-S."/>
            <person name="Busman M."/>
            <person name="Brown D.W."/>
            <person name="Divon H."/>
            <person name="Uhlig S."/>
            <person name="Proctor R.H."/>
        </authorList>
    </citation>
    <scope>NUCLEOTIDE SEQUENCE [LARGE SCALE GENOMIC DNA]</scope>
    <source>
        <strain evidence="2 3">NRRL 25311</strain>
    </source>
</reference>
<organism evidence="2 3">
    <name type="scientific">Fusarium denticulatum</name>
    <dbReference type="NCBI Taxonomy" id="48507"/>
    <lineage>
        <taxon>Eukaryota</taxon>
        <taxon>Fungi</taxon>
        <taxon>Dikarya</taxon>
        <taxon>Ascomycota</taxon>
        <taxon>Pezizomycotina</taxon>
        <taxon>Sordariomycetes</taxon>
        <taxon>Hypocreomycetidae</taxon>
        <taxon>Hypocreales</taxon>
        <taxon>Nectriaceae</taxon>
        <taxon>Fusarium</taxon>
        <taxon>Fusarium fujikuroi species complex</taxon>
    </lineage>
</organism>
<accession>A0A8H5WGL9</accession>
<dbReference type="SUPFAM" id="SSF51445">
    <property type="entry name" value="(Trans)glycosidases"/>
    <property type="match status" value="1"/>
</dbReference>
<dbReference type="InterPro" id="IPR017853">
    <property type="entry name" value="GH"/>
</dbReference>
<dbReference type="AlphaFoldDB" id="A0A8H5WGL9"/>
<dbReference type="Gene3D" id="3.20.20.80">
    <property type="entry name" value="Glycosidases"/>
    <property type="match status" value="1"/>
</dbReference>
<dbReference type="GO" id="GO:0016787">
    <property type="term" value="F:hydrolase activity"/>
    <property type="evidence" value="ECO:0007669"/>
    <property type="project" value="UniProtKB-KW"/>
</dbReference>
<keyword evidence="2" id="KW-0378">Hydrolase</keyword>
<evidence type="ECO:0000313" key="3">
    <source>
        <dbReference type="Proteomes" id="UP000562682"/>
    </source>
</evidence>
<name>A0A8H5WGL9_9HYPO</name>
<dbReference type="Proteomes" id="UP000562682">
    <property type="component" value="Unassembled WGS sequence"/>
</dbReference>
<gene>
    <name evidence="2" type="ORF">FDENT_14197</name>
</gene>
<evidence type="ECO:0000313" key="2">
    <source>
        <dbReference type="EMBL" id="KAF5657468.1"/>
    </source>
</evidence>
<feature type="chain" id="PRO_5034627179" evidence="1">
    <location>
        <begin position="20"/>
        <end position="466"/>
    </location>
</feature>
<feature type="signal peptide" evidence="1">
    <location>
        <begin position="1"/>
        <end position="19"/>
    </location>
</feature>
<sequence>MLSKAFLTTLLPCLIHVNASPTGHLDRRESLGTAVVSLTNNTGDINHLASGIIFGVPDNPSQIPDHMYTDWGFNFLRGGGAQLPSPRAGWTAGVTEYENRMQQVLDNYHTAQKYGAKFIFIFENIYGNWDVVNGPYPGDNGDWSDWDVMTDRVIEDLKADGVNFDDFIIDIINESDGGWYWQRPPSQAFEMWRRTYAAFRKAFGSDVKIQGPSSSGYPNLNNDWWTAFAQFVSENDCVPDTWTWHMEFGGGNMMESTAGLHAVLDKYNLPYNDVNINEYAVASEQVPSGAGWWISQLERVNTPGLRGNWQSYPALYDYLANLVSKPKAPNASPTAGGYFPNGEYQVYKYYAQSMTGHRIGTMPSPDMVVDVYATLDPDARTVKILSGNRQRMGTWTIQVQGLTSLGLPASGDMTIHCLAFPNDGWWGEIDGPNDCGMIPYSYTDDKLDIELIQRDTASTYAFEISY</sequence>
<keyword evidence="3" id="KW-1185">Reference proteome</keyword>
<keyword evidence="1" id="KW-0732">Signal</keyword>
<proteinExistence type="predicted"/>
<dbReference type="EMBL" id="JAAOAK010000762">
    <property type="protein sequence ID" value="KAF5657468.1"/>
    <property type="molecule type" value="Genomic_DNA"/>
</dbReference>
<comment type="caution">
    <text evidence="2">The sequence shown here is derived from an EMBL/GenBank/DDBJ whole genome shotgun (WGS) entry which is preliminary data.</text>
</comment>
<protein>
    <submittedName>
        <fullName evidence="2">Glycoside hydrolase family 39</fullName>
    </submittedName>
</protein>
<evidence type="ECO:0000256" key="1">
    <source>
        <dbReference type="SAM" id="SignalP"/>
    </source>
</evidence>